<keyword evidence="14" id="KW-0443">Lipid metabolism</keyword>
<comment type="similarity">
    <text evidence="4 14">Belongs to the GPAT/DAPAT family.</text>
</comment>
<dbReference type="NCBIfam" id="TIGR03703">
    <property type="entry name" value="plsB"/>
    <property type="match status" value="1"/>
</dbReference>
<evidence type="ECO:0000313" key="17">
    <source>
        <dbReference type="Proteomes" id="UP001497533"/>
    </source>
</evidence>
<name>A0ABM9NPZ0_9GAMM</name>
<sequence length="810" mass="96443">MFIFQKLYFNILNLLIKILIKVKNIPLNPIKTFRIDVNKPILYILPYYSKFNLFILQHQCKIIGLQDPFHNNTINKIKLPAHIFIYKNIFNKNLFLKPNKNSINIFNKYLKLYKKNLNIDIQILYIFTTFGRSYKKEKKHITIIPLNFLKKLKKLFTILWLGRDCFIIFSPIFSIKKLIKRHDINTTIINKLIRFSKIYYLRQQQSIIGPKLLNKKKLFNKILFSNVIKKSIIDESINKKISIKKAKKNAINILKEISSDFSYEIIRLTNKILKLFFKIIYKKINVNNIENIRQLTQNGYKIIYVPSHRSHMDYLLISYVLYNEGLSIPHIAAGINLNFWPIGNIFRKLGAFFIRRTFQANKLYSNIFREYLSELFIQGYSIEYFIEGSRSRTGRLLKPKTGILSITLQTMLQKKLSQIIFIPIYISYEQIIEIDNYTKELNGKKKQKENILSIINSFNKLKRLGECYINFSEPIFLSQFLNKYITNQNYLFNKLEKNRPPWLNHATNLLATNIMININKTTTINSINLISNIILSTLYEQIIINEQLIIEQIKCYLKLFNNVPYTQNTIIIYKTADEILKQIFKKNIFKQKNDINKKIKFFLQNKIPMMIYHRNNINHLLILPSLIANIILYKKNISYKNIFLKIKIIYPFLKAELFLHYNNKTLYKAINDLINELKNQKIIFFNKKKQITINLYKINILKILANNACEILQHYSITLFLLYKNPKINQNDLKKNSIKLSQHISILHGIYTQSFFDKTIFFIFINTLREKKYINNKKDIFLIKIHKLYLLLSHLIPNKIKLTIESSNNF</sequence>
<organism evidence="16 17">
    <name type="scientific">Candidatus Providencia siddallii</name>
    <dbReference type="NCBI Taxonomy" id="1715285"/>
    <lineage>
        <taxon>Bacteria</taxon>
        <taxon>Pseudomonadati</taxon>
        <taxon>Pseudomonadota</taxon>
        <taxon>Gammaproteobacteria</taxon>
        <taxon>Enterobacterales</taxon>
        <taxon>Morganellaceae</taxon>
        <taxon>Providencia</taxon>
    </lineage>
</organism>
<feature type="domain" description="Phospholipid/glycerol acyltransferase" evidence="15">
    <location>
        <begin position="302"/>
        <end position="429"/>
    </location>
</feature>
<evidence type="ECO:0000256" key="10">
    <source>
        <dbReference type="ARBA" id="ARBA00023209"/>
    </source>
</evidence>
<dbReference type="SMART" id="SM00563">
    <property type="entry name" value="PlsC"/>
    <property type="match status" value="1"/>
</dbReference>
<keyword evidence="11 14" id="KW-1208">Phospholipid metabolism</keyword>
<dbReference type="InterPro" id="IPR002123">
    <property type="entry name" value="Plipid/glycerol_acylTrfase"/>
</dbReference>
<dbReference type="Pfam" id="PF01553">
    <property type="entry name" value="Acyltransferase"/>
    <property type="match status" value="1"/>
</dbReference>
<evidence type="ECO:0000313" key="16">
    <source>
        <dbReference type="EMBL" id="CAL1329551.1"/>
    </source>
</evidence>
<comment type="catalytic activity">
    <reaction evidence="13 14">
        <text>sn-glycerol 3-phosphate + an acyl-CoA = a 1-acyl-sn-glycero-3-phosphate + CoA</text>
        <dbReference type="Rhea" id="RHEA:15325"/>
        <dbReference type="ChEBI" id="CHEBI:57287"/>
        <dbReference type="ChEBI" id="CHEBI:57597"/>
        <dbReference type="ChEBI" id="CHEBI:57970"/>
        <dbReference type="ChEBI" id="CHEBI:58342"/>
        <dbReference type="EC" id="2.3.1.15"/>
    </reaction>
</comment>
<comment type="pathway">
    <text evidence="2 14">Phospholipid metabolism; CDP-diacylglycerol biosynthesis; CDP-diacylglycerol from sn-glycerol 3-phosphate: step 1/3.</text>
</comment>
<evidence type="ECO:0000259" key="15">
    <source>
        <dbReference type="SMART" id="SM00563"/>
    </source>
</evidence>
<evidence type="ECO:0000256" key="4">
    <source>
        <dbReference type="ARBA" id="ARBA00007937"/>
    </source>
</evidence>
<evidence type="ECO:0000256" key="8">
    <source>
        <dbReference type="ARBA" id="ARBA00022679"/>
    </source>
</evidence>
<evidence type="ECO:0000256" key="5">
    <source>
        <dbReference type="ARBA" id="ARBA00013113"/>
    </source>
</evidence>
<evidence type="ECO:0000256" key="1">
    <source>
        <dbReference type="ARBA" id="ARBA00004413"/>
    </source>
</evidence>
<keyword evidence="9 14" id="KW-0472">Membrane</keyword>
<dbReference type="InterPro" id="IPR022284">
    <property type="entry name" value="GPAT/DHAPAT"/>
</dbReference>
<evidence type="ECO:0000256" key="14">
    <source>
        <dbReference type="HAMAP-Rule" id="MF_00393"/>
    </source>
</evidence>
<reference evidence="16" key="1">
    <citation type="submission" date="2024-04" db="EMBL/GenBank/DDBJ databases">
        <authorList>
            <person name="Manzano-Marin A."/>
            <person name="Manzano-Marin A."/>
            <person name="Alejandro Manzano Marin A."/>
        </authorList>
    </citation>
    <scope>NUCLEOTIDE SEQUENCE [LARGE SCALE GENOMIC DNA]</scope>
    <source>
        <strain evidence="16">TABTEA</strain>
    </source>
</reference>
<comment type="domain">
    <text evidence="14">The HXXXXD motif is essential for acyltransferase activity and may constitute the binding site for the phosphate moiety of the glycerol-3-phosphate.</text>
</comment>
<gene>
    <name evidence="14 16" type="primary">plsB</name>
    <name evidence="16" type="ORF">PRHACTZTBTEA_650</name>
</gene>
<dbReference type="EMBL" id="OZ034688">
    <property type="protein sequence ID" value="CAL1329551.1"/>
    <property type="molecule type" value="Genomic_DNA"/>
</dbReference>
<evidence type="ECO:0000256" key="2">
    <source>
        <dbReference type="ARBA" id="ARBA00004765"/>
    </source>
</evidence>
<dbReference type="InterPro" id="IPR045520">
    <property type="entry name" value="GPAT/DHAPAT_C"/>
</dbReference>
<evidence type="ECO:0000256" key="7">
    <source>
        <dbReference type="ARBA" id="ARBA00022475"/>
    </source>
</evidence>
<dbReference type="SUPFAM" id="SSF69593">
    <property type="entry name" value="Glycerol-3-phosphate (1)-acyltransferase"/>
    <property type="match status" value="1"/>
</dbReference>
<comment type="subcellular location">
    <subcellularLocation>
        <location evidence="1 14">Cell membrane</location>
        <topology evidence="1 14">Peripheral membrane protein</topology>
        <orientation evidence="1 14">Cytoplasmic side</orientation>
    </subcellularLocation>
</comment>
<dbReference type="GO" id="GO:0004366">
    <property type="term" value="F:glycerol-3-phosphate O-acyltransferase activity"/>
    <property type="evidence" value="ECO:0007669"/>
    <property type="project" value="UniProtKB-EC"/>
</dbReference>
<keyword evidence="14" id="KW-0444">Lipid biosynthesis</keyword>
<dbReference type="NCBIfam" id="NF003441">
    <property type="entry name" value="PRK04974.1"/>
    <property type="match status" value="1"/>
</dbReference>
<keyword evidence="17" id="KW-1185">Reference proteome</keyword>
<dbReference type="PIRSF" id="PIRSF500064">
    <property type="entry name" value="GPAT"/>
    <property type="match status" value="1"/>
</dbReference>
<dbReference type="InterPro" id="IPR028354">
    <property type="entry name" value="GPAT_PlsB"/>
</dbReference>
<evidence type="ECO:0000256" key="3">
    <source>
        <dbReference type="ARBA" id="ARBA00005189"/>
    </source>
</evidence>
<dbReference type="HAMAP" id="MF_00393">
    <property type="entry name" value="Glyc3P_acyltrans"/>
    <property type="match status" value="1"/>
</dbReference>
<evidence type="ECO:0000256" key="11">
    <source>
        <dbReference type="ARBA" id="ARBA00023264"/>
    </source>
</evidence>
<evidence type="ECO:0000256" key="13">
    <source>
        <dbReference type="ARBA" id="ARBA00048427"/>
    </source>
</evidence>
<protein>
    <recommendedName>
        <fullName evidence="6 14">Glycerol-3-phosphate acyltransferase</fullName>
        <shortName evidence="14">GPAT</shortName>
        <ecNumber evidence="5 14">2.3.1.15</ecNumber>
    </recommendedName>
</protein>
<dbReference type="PANTHER" id="PTHR12563:SF17">
    <property type="entry name" value="DIHYDROXYACETONE PHOSPHATE ACYLTRANSFERASE"/>
    <property type="match status" value="1"/>
</dbReference>
<comment type="pathway">
    <text evidence="3">Lipid metabolism.</text>
</comment>
<keyword evidence="7 14" id="KW-1003">Cell membrane</keyword>
<keyword evidence="12 14" id="KW-0012">Acyltransferase</keyword>
<dbReference type="PANTHER" id="PTHR12563">
    <property type="entry name" value="GLYCEROL-3-PHOSPHATE ACYLTRANSFERASE"/>
    <property type="match status" value="1"/>
</dbReference>
<dbReference type="Proteomes" id="UP001497533">
    <property type="component" value="Chromosome"/>
</dbReference>
<dbReference type="CDD" id="cd07993">
    <property type="entry name" value="LPLAT_DHAPAT-like"/>
    <property type="match status" value="1"/>
</dbReference>
<dbReference type="PIRSF" id="PIRSF000437">
    <property type="entry name" value="GPAT_DHAPAT"/>
    <property type="match status" value="1"/>
</dbReference>
<dbReference type="EC" id="2.3.1.15" evidence="5 14"/>
<accession>A0ABM9NPZ0</accession>
<keyword evidence="8 14" id="KW-0808">Transferase</keyword>
<feature type="short sequence motif" description="HXXXXD motif" evidence="14">
    <location>
        <begin position="307"/>
        <end position="312"/>
    </location>
</feature>
<dbReference type="Pfam" id="PF19277">
    <property type="entry name" value="GPAT_C"/>
    <property type="match status" value="1"/>
</dbReference>
<evidence type="ECO:0000256" key="12">
    <source>
        <dbReference type="ARBA" id="ARBA00023315"/>
    </source>
</evidence>
<evidence type="ECO:0000256" key="6">
    <source>
        <dbReference type="ARBA" id="ARBA00013432"/>
    </source>
</evidence>
<dbReference type="RefSeq" id="WP_341765002.1">
    <property type="nucleotide sequence ID" value="NZ_OZ034688.1"/>
</dbReference>
<proteinExistence type="inferred from homology"/>
<keyword evidence="10 14" id="KW-0594">Phospholipid biosynthesis</keyword>
<dbReference type="InterPro" id="IPR041728">
    <property type="entry name" value="GPAT/DHAPAT_LPLAT"/>
</dbReference>
<evidence type="ECO:0000256" key="9">
    <source>
        <dbReference type="ARBA" id="ARBA00023136"/>
    </source>
</evidence>